<evidence type="ECO:0000256" key="3">
    <source>
        <dbReference type="SAM" id="SignalP"/>
    </source>
</evidence>
<feature type="signal peptide" evidence="3">
    <location>
        <begin position="1"/>
        <end position="22"/>
    </location>
</feature>
<comment type="caution">
    <text evidence="4">The sequence shown here is derived from an EMBL/GenBank/DDBJ whole genome shotgun (WGS) entry which is preliminary data.</text>
</comment>
<reference evidence="4" key="1">
    <citation type="submission" date="2022-04" db="EMBL/GenBank/DDBJ databases">
        <title>Tomato heritable bacteria conferring resistance against bacterial wilt.</title>
        <authorList>
            <person name="Yin J."/>
        </authorList>
    </citation>
    <scope>NUCLEOTIDE SEQUENCE</scope>
    <source>
        <strain evidence="4">Cra20</strain>
    </source>
</reference>
<accession>A0ABU3N4I0</accession>
<protein>
    <submittedName>
        <fullName evidence="4">Uncharacterized protein</fullName>
    </submittedName>
</protein>
<evidence type="ECO:0000256" key="1">
    <source>
        <dbReference type="SAM" id="MobiDB-lite"/>
    </source>
</evidence>
<feature type="compositionally biased region" description="Low complexity" evidence="1">
    <location>
        <begin position="246"/>
        <end position="256"/>
    </location>
</feature>
<feature type="region of interest" description="Disordered" evidence="1">
    <location>
        <begin position="242"/>
        <end position="264"/>
    </location>
</feature>
<gene>
    <name evidence="4" type="ORF">MZO42_12145</name>
</gene>
<name>A0ABU3N4I0_9SPHN</name>
<organism evidence="4">
    <name type="scientific">Sphingomonas psychrotolerans</name>
    <dbReference type="NCBI Taxonomy" id="1327635"/>
    <lineage>
        <taxon>Bacteria</taxon>
        <taxon>Pseudomonadati</taxon>
        <taxon>Pseudomonadota</taxon>
        <taxon>Alphaproteobacteria</taxon>
        <taxon>Sphingomonadales</taxon>
        <taxon>Sphingomonadaceae</taxon>
        <taxon>Sphingomonas</taxon>
    </lineage>
</organism>
<keyword evidence="2" id="KW-1133">Transmembrane helix</keyword>
<feature type="transmembrane region" description="Helical" evidence="2">
    <location>
        <begin position="182"/>
        <end position="201"/>
    </location>
</feature>
<sequence length="264" mass="28457">MRTRGKFVLAIMSAVTLFVALAEPAEARRRIRFGSFGGFGGGSGYAEKIDKVYDLPDTGSYFHDGKYYDLGAFYTIRDGAEIYPAEPSFVLYNGDRYVKLGGAELTMLTAELGMDPTATYRASYAAKVTPRPKSAAEIDRRDGESMAEFRARVRGMAHGQTADRSGVEGATAPSSARVGGTWLGVFFLPMLFIGVIFLFGVRKFLRRRTAAVLAAAPEELPATRETGSFDQRIAARLRELEGGPGQAASAPAAPAARTFGRKVA</sequence>
<evidence type="ECO:0000313" key="4">
    <source>
        <dbReference type="EMBL" id="MDT8759447.1"/>
    </source>
</evidence>
<keyword evidence="2" id="KW-0812">Transmembrane</keyword>
<feature type="chain" id="PRO_5047061539" evidence="3">
    <location>
        <begin position="23"/>
        <end position="264"/>
    </location>
</feature>
<proteinExistence type="predicted"/>
<keyword evidence="2" id="KW-0472">Membrane</keyword>
<evidence type="ECO:0000256" key="2">
    <source>
        <dbReference type="SAM" id="Phobius"/>
    </source>
</evidence>
<dbReference type="EMBL" id="JALMLT010000003">
    <property type="protein sequence ID" value="MDT8759447.1"/>
    <property type="molecule type" value="Genomic_DNA"/>
</dbReference>
<keyword evidence="3" id="KW-0732">Signal</keyword>